<feature type="region of interest" description="Disordered" evidence="1">
    <location>
        <begin position="191"/>
        <end position="228"/>
    </location>
</feature>
<evidence type="ECO:0000313" key="2">
    <source>
        <dbReference type="EMBL" id="KAK4458826.1"/>
    </source>
</evidence>
<accession>A0AAV9HIC4</accession>
<name>A0AAV9HIC4_9PEZI</name>
<evidence type="ECO:0000256" key="1">
    <source>
        <dbReference type="SAM" id="MobiDB-lite"/>
    </source>
</evidence>
<dbReference type="EMBL" id="MU865055">
    <property type="protein sequence ID" value="KAK4458826.1"/>
    <property type="molecule type" value="Genomic_DNA"/>
</dbReference>
<dbReference type="AlphaFoldDB" id="A0AAV9HIC4"/>
<feature type="compositionally biased region" description="Low complexity" evidence="1">
    <location>
        <begin position="204"/>
        <end position="226"/>
    </location>
</feature>
<feature type="region of interest" description="Disordered" evidence="1">
    <location>
        <begin position="1"/>
        <end position="21"/>
    </location>
</feature>
<gene>
    <name evidence="2" type="ORF">QBC42DRAFT_340764</name>
</gene>
<organism evidence="2 3">
    <name type="scientific">Cladorrhinum samala</name>
    <dbReference type="NCBI Taxonomy" id="585594"/>
    <lineage>
        <taxon>Eukaryota</taxon>
        <taxon>Fungi</taxon>
        <taxon>Dikarya</taxon>
        <taxon>Ascomycota</taxon>
        <taxon>Pezizomycotina</taxon>
        <taxon>Sordariomycetes</taxon>
        <taxon>Sordariomycetidae</taxon>
        <taxon>Sordariales</taxon>
        <taxon>Podosporaceae</taxon>
        <taxon>Cladorrhinum</taxon>
    </lineage>
</organism>
<keyword evidence="3" id="KW-1185">Reference proteome</keyword>
<reference evidence="2" key="2">
    <citation type="submission" date="2023-06" db="EMBL/GenBank/DDBJ databases">
        <authorList>
            <consortium name="Lawrence Berkeley National Laboratory"/>
            <person name="Mondo S.J."/>
            <person name="Hensen N."/>
            <person name="Bonometti L."/>
            <person name="Westerberg I."/>
            <person name="Brannstrom I.O."/>
            <person name="Guillou S."/>
            <person name="Cros-Aarteil S."/>
            <person name="Calhoun S."/>
            <person name="Haridas S."/>
            <person name="Kuo A."/>
            <person name="Pangilinan J."/>
            <person name="Riley R."/>
            <person name="Labutti K."/>
            <person name="Andreopoulos B."/>
            <person name="Lipzen A."/>
            <person name="Chen C."/>
            <person name="Yanf M."/>
            <person name="Daum C."/>
            <person name="Ng V."/>
            <person name="Clum A."/>
            <person name="Steindorff A."/>
            <person name="Ohm R."/>
            <person name="Martin F."/>
            <person name="Silar P."/>
            <person name="Natvig D."/>
            <person name="Lalanne C."/>
            <person name="Gautier V."/>
            <person name="Ament-Velasquez S.L."/>
            <person name="Kruys A."/>
            <person name="Hutchinson M.I."/>
            <person name="Powell A.J."/>
            <person name="Barry K."/>
            <person name="Miller A.N."/>
            <person name="Grigoriev I.V."/>
            <person name="Debuchy R."/>
            <person name="Gladieux P."/>
            <person name="Thoren M.H."/>
            <person name="Johannesson H."/>
        </authorList>
    </citation>
    <scope>NUCLEOTIDE SEQUENCE</scope>
    <source>
        <strain evidence="2">PSN324</strain>
    </source>
</reference>
<sequence length="411" mass="43054">MAWDSRSSRRRQSSAASRTGSLAIQARNQARQAVQAKSPHVADPFLKDFLVPSFDAASYLNAILPPLQVPGQPPSSSRSASTQATTAAVPLADLSQQAQANLSQLNAHTTRLTNTLTQLTDEILRSGGRLAYEVELLRGETLSLAETLTEGLEDDIGKFVVPGTITAITEAAAAAAASSSSAATGHSRRLSLIGGALGPPTPVPAATTEPSTPSAAAPTVSASSAPQDPEYITKLRTLSLIRARLESVIQTFGQAMEFVFPPSEVSVTSGFLSVSAPDAGGANHSTEEKGQQVLKEIREGVLRSLSNKEDPIKGVDDAVKKIEELKELTLVWKGTAEEKGRGKFVESLARLVEERHREVVEAVQQGRGNNARTGGGVTGNGNGTGEMAEGGEASKGYAGLISQLQKLRSGI</sequence>
<dbReference type="Proteomes" id="UP001321749">
    <property type="component" value="Unassembled WGS sequence"/>
</dbReference>
<comment type="caution">
    <text evidence="2">The sequence shown here is derived from an EMBL/GenBank/DDBJ whole genome shotgun (WGS) entry which is preliminary data.</text>
</comment>
<proteinExistence type="predicted"/>
<dbReference type="Gene3D" id="6.10.250.2790">
    <property type="match status" value="1"/>
</dbReference>
<evidence type="ECO:0000313" key="3">
    <source>
        <dbReference type="Proteomes" id="UP001321749"/>
    </source>
</evidence>
<protein>
    <submittedName>
        <fullName evidence="2">Uncharacterized protein</fullName>
    </submittedName>
</protein>
<reference evidence="2" key="1">
    <citation type="journal article" date="2023" name="Mol. Phylogenet. Evol.">
        <title>Genome-scale phylogeny and comparative genomics of the fungal order Sordariales.</title>
        <authorList>
            <person name="Hensen N."/>
            <person name="Bonometti L."/>
            <person name="Westerberg I."/>
            <person name="Brannstrom I.O."/>
            <person name="Guillou S."/>
            <person name="Cros-Aarteil S."/>
            <person name="Calhoun S."/>
            <person name="Haridas S."/>
            <person name="Kuo A."/>
            <person name="Mondo S."/>
            <person name="Pangilinan J."/>
            <person name="Riley R."/>
            <person name="LaButti K."/>
            <person name="Andreopoulos B."/>
            <person name="Lipzen A."/>
            <person name="Chen C."/>
            <person name="Yan M."/>
            <person name="Daum C."/>
            <person name="Ng V."/>
            <person name="Clum A."/>
            <person name="Steindorff A."/>
            <person name="Ohm R.A."/>
            <person name="Martin F."/>
            <person name="Silar P."/>
            <person name="Natvig D.O."/>
            <person name="Lalanne C."/>
            <person name="Gautier V."/>
            <person name="Ament-Velasquez S.L."/>
            <person name="Kruys A."/>
            <person name="Hutchinson M.I."/>
            <person name="Powell A.J."/>
            <person name="Barry K."/>
            <person name="Miller A.N."/>
            <person name="Grigoriev I.V."/>
            <person name="Debuchy R."/>
            <person name="Gladieux P."/>
            <person name="Hiltunen Thoren M."/>
            <person name="Johannesson H."/>
        </authorList>
    </citation>
    <scope>NUCLEOTIDE SEQUENCE</scope>
    <source>
        <strain evidence="2">PSN324</strain>
    </source>
</reference>